<dbReference type="AlphaFoldDB" id="N6UTF3"/>
<comment type="caution">
    <text evidence="2">The sequence shown here is derived from an EMBL/GenBank/DDBJ whole genome shotgun (WGS) entry which is preliminary data.</text>
</comment>
<dbReference type="STRING" id="1069083.GCA_000371805_01228"/>
<accession>N6UTF3</accession>
<sequence>MFLIDPFSGISGDMFIAAFSEFIDKNELIKIINKVINAKIDIKKVKKNGIIANKLIISKKDKNLSYNEMKEIILSANIDNRIKNHAISIINILAKAEAKIHGIDLDEVHFHEISEIDTVIDALGAGYIIEKLNLKNNCYYLPINLGKGFVKITHGLYPIPAPATSEILKGFEVFYYGEGELTTPTGAAILRYINPTLLKGSFTYTKVSYGAGDREYELLNTLRVFKL</sequence>
<evidence type="ECO:0008006" key="4">
    <source>
        <dbReference type="Google" id="ProtNLM"/>
    </source>
</evidence>
<dbReference type="OrthoDB" id="10691at2157"/>
<dbReference type="InterPro" id="IPR002822">
    <property type="entry name" value="Ni_insertion"/>
</dbReference>
<evidence type="ECO:0000256" key="1">
    <source>
        <dbReference type="ARBA" id="ARBA00022596"/>
    </source>
</evidence>
<dbReference type="PANTHER" id="PTHR36566:SF1">
    <property type="entry name" value="PYRIDINIUM-3,5-BISTHIOCARBOXYLIC ACID MONONUCLEOTIDE NICKEL INSERTION PROTEIN"/>
    <property type="match status" value="1"/>
</dbReference>
<dbReference type="NCBIfam" id="TIGR00299">
    <property type="entry name" value="nickel pincer cofactor biosynthesis protein LarC"/>
    <property type="match status" value="1"/>
</dbReference>
<feature type="non-terminal residue" evidence="2">
    <location>
        <position position="227"/>
    </location>
</feature>
<dbReference type="PANTHER" id="PTHR36566">
    <property type="entry name" value="NICKEL INSERTION PROTEIN-RELATED"/>
    <property type="match status" value="1"/>
</dbReference>
<reference evidence="2 3" key="1">
    <citation type="journal article" date="2013" name="Genome Announc.">
        <title>Draft Genome Sequence of a Highly Flagellated, Fast-Swimming Archaeon, Methanocaldococcus villosus Strain KIN24-T80 (DSM 22612).</title>
        <authorList>
            <person name="Thennarasu S."/>
            <person name="Polireddy D."/>
            <person name="Antony A."/>
            <person name="Yada M.R."/>
            <person name="Algarawi S."/>
            <person name="Sivakumar N."/>
        </authorList>
    </citation>
    <scope>NUCLEOTIDE SEQUENCE [LARGE SCALE GENOMIC DNA]</scope>
    <source>
        <strain evidence="2 3">KIN24-T80</strain>
    </source>
</reference>
<keyword evidence="1" id="KW-0533">Nickel</keyword>
<gene>
    <name evidence="2" type="ORF">J422_07067</name>
</gene>
<protein>
    <recommendedName>
        <fullName evidence="4">LarC family nickel insertion protein</fullName>
    </recommendedName>
</protein>
<dbReference type="EMBL" id="APMM01000071">
    <property type="protein sequence ID" value="ENN95579.1"/>
    <property type="molecule type" value="Genomic_DNA"/>
</dbReference>
<evidence type="ECO:0000313" key="3">
    <source>
        <dbReference type="Proteomes" id="UP000053695"/>
    </source>
</evidence>
<dbReference type="Pfam" id="PF01969">
    <property type="entry name" value="Ni_insertion"/>
    <property type="match status" value="1"/>
</dbReference>
<name>N6UTF3_9EURY</name>
<organism evidence="2 3">
    <name type="scientific">Methanocaldococcus villosus KIN24-T80</name>
    <dbReference type="NCBI Taxonomy" id="1069083"/>
    <lineage>
        <taxon>Archaea</taxon>
        <taxon>Methanobacteriati</taxon>
        <taxon>Methanobacteriota</taxon>
        <taxon>Methanomada group</taxon>
        <taxon>Methanococci</taxon>
        <taxon>Methanococcales</taxon>
        <taxon>Methanocaldococcaceae</taxon>
        <taxon>Methanocaldococcus</taxon>
    </lineage>
</organism>
<dbReference type="Proteomes" id="UP000053695">
    <property type="component" value="Unassembled WGS sequence"/>
</dbReference>
<evidence type="ECO:0000313" key="2">
    <source>
        <dbReference type="EMBL" id="ENN95579.1"/>
    </source>
</evidence>
<proteinExistence type="predicted"/>
<keyword evidence="3" id="KW-1185">Reference proteome</keyword>